<evidence type="ECO:0000259" key="5">
    <source>
        <dbReference type="PROSITE" id="PS51755"/>
    </source>
</evidence>
<dbReference type="InterPro" id="IPR039420">
    <property type="entry name" value="WalR-like"/>
</dbReference>
<feature type="DNA-binding region" description="OmpR/PhoB-type" evidence="4">
    <location>
        <begin position="33"/>
        <end position="134"/>
    </location>
</feature>
<dbReference type="PANTHER" id="PTHR48111:SF40">
    <property type="entry name" value="PHOSPHATE REGULON TRANSCRIPTIONAL REGULATORY PROTEIN PHOB"/>
    <property type="match status" value="1"/>
</dbReference>
<accession>A0ABV1BCH5</accession>
<evidence type="ECO:0000256" key="4">
    <source>
        <dbReference type="PROSITE-ProRule" id="PRU01091"/>
    </source>
</evidence>
<keyword evidence="1" id="KW-0597">Phosphoprotein</keyword>
<gene>
    <name evidence="6" type="ORF">WMO25_16915</name>
</gene>
<dbReference type="InterPro" id="IPR036388">
    <property type="entry name" value="WH-like_DNA-bd_sf"/>
</dbReference>
<comment type="caution">
    <text evidence="6">The sequence shown here is derived from an EMBL/GenBank/DDBJ whole genome shotgun (WGS) entry which is preliminary data.</text>
</comment>
<dbReference type="SUPFAM" id="SSF46894">
    <property type="entry name" value="C-terminal effector domain of the bipartite response regulators"/>
    <property type="match status" value="1"/>
</dbReference>
<dbReference type="Gene3D" id="1.10.10.10">
    <property type="entry name" value="Winged helix-like DNA-binding domain superfamily/Winged helix DNA-binding domain"/>
    <property type="match status" value="1"/>
</dbReference>
<evidence type="ECO:0000256" key="2">
    <source>
        <dbReference type="ARBA" id="ARBA00023012"/>
    </source>
</evidence>
<dbReference type="CDD" id="cd00383">
    <property type="entry name" value="trans_reg_C"/>
    <property type="match status" value="1"/>
</dbReference>
<dbReference type="PROSITE" id="PS51755">
    <property type="entry name" value="OMPR_PHOB"/>
    <property type="match status" value="1"/>
</dbReference>
<dbReference type="EMBL" id="JBBMEK010000347">
    <property type="protein sequence ID" value="MEQ2366749.1"/>
    <property type="molecule type" value="Genomic_DNA"/>
</dbReference>
<dbReference type="RefSeq" id="WP_349086339.1">
    <property type="nucleotide sequence ID" value="NZ_JBBMEK010000347.1"/>
</dbReference>
<proteinExistence type="predicted"/>
<evidence type="ECO:0000313" key="6">
    <source>
        <dbReference type="EMBL" id="MEQ2366749.1"/>
    </source>
</evidence>
<dbReference type="Proteomes" id="UP001469749">
    <property type="component" value="Unassembled WGS sequence"/>
</dbReference>
<evidence type="ECO:0000256" key="3">
    <source>
        <dbReference type="ARBA" id="ARBA00023125"/>
    </source>
</evidence>
<dbReference type="PANTHER" id="PTHR48111">
    <property type="entry name" value="REGULATOR OF RPOS"/>
    <property type="match status" value="1"/>
</dbReference>
<dbReference type="Pfam" id="PF00486">
    <property type="entry name" value="Trans_reg_C"/>
    <property type="match status" value="1"/>
</dbReference>
<protein>
    <submittedName>
        <fullName evidence="6">Winged helix-turn-helix domain-containing protein</fullName>
    </submittedName>
</protein>
<dbReference type="SMART" id="SM00862">
    <property type="entry name" value="Trans_reg_C"/>
    <property type="match status" value="1"/>
</dbReference>
<name>A0ABV1BCH5_9FIRM</name>
<dbReference type="InterPro" id="IPR016032">
    <property type="entry name" value="Sig_transdc_resp-reg_C-effctor"/>
</dbReference>
<organism evidence="6 7">
    <name type="scientific">Coprococcus intestinihominis</name>
    <dbReference type="NCBI Taxonomy" id="3133154"/>
    <lineage>
        <taxon>Bacteria</taxon>
        <taxon>Bacillati</taxon>
        <taxon>Bacillota</taxon>
        <taxon>Clostridia</taxon>
        <taxon>Lachnospirales</taxon>
        <taxon>Lachnospiraceae</taxon>
        <taxon>Coprococcus</taxon>
    </lineage>
</organism>
<evidence type="ECO:0000313" key="7">
    <source>
        <dbReference type="Proteomes" id="UP001469749"/>
    </source>
</evidence>
<sequence length="137" mass="16294">MIEFNDQDSSVFDEVMAVLKHHSAFEQLRFNEEDVLSLPRLEIYPDRRKIYRNRREINLTAKEYDLLCLLVANKGRVLTYEQIYQRIWGEEPLGNESNTIGCHIRNLREKLYEAAPDTPFTIRCVREIGYCFDMESK</sequence>
<feature type="domain" description="OmpR/PhoB-type" evidence="5">
    <location>
        <begin position="33"/>
        <end position="134"/>
    </location>
</feature>
<keyword evidence="3 4" id="KW-0238">DNA-binding</keyword>
<keyword evidence="2" id="KW-0902">Two-component regulatory system</keyword>
<dbReference type="InterPro" id="IPR001867">
    <property type="entry name" value="OmpR/PhoB-type_DNA-bd"/>
</dbReference>
<reference evidence="6 7" key="1">
    <citation type="submission" date="2024-03" db="EMBL/GenBank/DDBJ databases">
        <title>Human intestinal bacterial collection.</title>
        <authorList>
            <person name="Pauvert C."/>
            <person name="Hitch T.C.A."/>
            <person name="Clavel T."/>
        </authorList>
    </citation>
    <scope>NUCLEOTIDE SEQUENCE [LARGE SCALE GENOMIC DNA]</scope>
    <source>
        <strain evidence="6 7">CLA-AA-H190</strain>
    </source>
</reference>
<keyword evidence="7" id="KW-1185">Reference proteome</keyword>
<evidence type="ECO:0000256" key="1">
    <source>
        <dbReference type="ARBA" id="ARBA00022553"/>
    </source>
</evidence>